<evidence type="ECO:0000256" key="1">
    <source>
        <dbReference type="SAM" id="MobiDB-lite"/>
    </source>
</evidence>
<keyword evidence="3" id="KW-1185">Reference proteome</keyword>
<dbReference type="Proteomes" id="UP001642260">
    <property type="component" value="Unassembled WGS sequence"/>
</dbReference>
<feature type="region of interest" description="Disordered" evidence="1">
    <location>
        <begin position="90"/>
        <end position="118"/>
    </location>
</feature>
<comment type="caution">
    <text evidence="2">The sequence shown here is derived from an EMBL/GenBank/DDBJ whole genome shotgun (WGS) entry which is preliminary data.</text>
</comment>
<evidence type="ECO:0000313" key="3">
    <source>
        <dbReference type="Proteomes" id="UP001642260"/>
    </source>
</evidence>
<name>A0ABC8KKP3_ERUVS</name>
<dbReference type="EMBL" id="CAKOAT010249598">
    <property type="protein sequence ID" value="CAH8358558.1"/>
    <property type="molecule type" value="Genomic_DNA"/>
</dbReference>
<evidence type="ECO:0000313" key="2">
    <source>
        <dbReference type="EMBL" id="CAH8358558.1"/>
    </source>
</evidence>
<accession>A0ABC8KKP3</accession>
<gene>
    <name evidence="2" type="ORF">ERUC_LOCUS24314</name>
</gene>
<dbReference type="AlphaFoldDB" id="A0ABC8KKP3"/>
<organism evidence="2 3">
    <name type="scientific">Eruca vesicaria subsp. sativa</name>
    <name type="common">Garden rocket</name>
    <name type="synonym">Eruca sativa</name>
    <dbReference type="NCBI Taxonomy" id="29727"/>
    <lineage>
        <taxon>Eukaryota</taxon>
        <taxon>Viridiplantae</taxon>
        <taxon>Streptophyta</taxon>
        <taxon>Embryophyta</taxon>
        <taxon>Tracheophyta</taxon>
        <taxon>Spermatophyta</taxon>
        <taxon>Magnoliopsida</taxon>
        <taxon>eudicotyledons</taxon>
        <taxon>Gunneridae</taxon>
        <taxon>Pentapetalae</taxon>
        <taxon>rosids</taxon>
        <taxon>malvids</taxon>
        <taxon>Brassicales</taxon>
        <taxon>Brassicaceae</taxon>
        <taxon>Brassiceae</taxon>
        <taxon>Eruca</taxon>
    </lineage>
</organism>
<proteinExistence type="predicted"/>
<reference evidence="2 3" key="1">
    <citation type="submission" date="2022-03" db="EMBL/GenBank/DDBJ databases">
        <authorList>
            <person name="Macdonald S."/>
            <person name="Ahmed S."/>
            <person name="Newling K."/>
        </authorList>
    </citation>
    <scope>NUCLEOTIDE SEQUENCE [LARGE SCALE GENOMIC DNA]</scope>
</reference>
<sequence length="135" mass="14554">MEEVLEDLNAATLRYMNHPDPTESAARKQRVLLSEMDGTVEETAAGIFQANALAADRAAQALETNTVQRMENQVESPPEVTLPVISLAVAGKKRGRPPKNNDKGLPKPPLAPGTHKNSPINVFGKDSLANAVRTF</sequence>
<protein>
    <submittedName>
        <fullName evidence="2">Uncharacterized protein</fullName>
    </submittedName>
</protein>